<dbReference type="RefSeq" id="WP_229927435.1">
    <property type="nucleotide sequence ID" value="NZ_BNBO01000013.1"/>
</dbReference>
<name>A0A919FPJ4_9ACTN</name>
<keyword evidence="3" id="KW-1185">Reference proteome</keyword>
<keyword evidence="1" id="KW-1133">Transmembrane helix</keyword>
<gene>
    <name evidence="2" type="ORF">GCM10018781_29350</name>
</gene>
<accession>A0A919FPJ4</accession>
<feature type="transmembrane region" description="Helical" evidence="1">
    <location>
        <begin position="109"/>
        <end position="130"/>
    </location>
</feature>
<evidence type="ECO:0000313" key="3">
    <source>
        <dbReference type="Proteomes" id="UP000617734"/>
    </source>
</evidence>
<evidence type="ECO:0000313" key="2">
    <source>
        <dbReference type="EMBL" id="GHH70041.1"/>
    </source>
</evidence>
<feature type="transmembrane region" description="Helical" evidence="1">
    <location>
        <begin position="42"/>
        <end position="65"/>
    </location>
</feature>
<evidence type="ECO:0008006" key="4">
    <source>
        <dbReference type="Google" id="ProtNLM"/>
    </source>
</evidence>
<proteinExistence type="predicted"/>
<feature type="transmembrane region" description="Helical" evidence="1">
    <location>
        <begin position="198"/>
        <end position="220"/>
    </location>
</feature>
<reference evidence="2" key="1">
    <citation type="journal article" date="2014" name="Int. J. Syst. Evol. Microbiol.">
        <title>Complete genome sequence of Corynebacterium casei LMG S-19264T (=DSM 44701T), isolated from a smear-ripened cheese.</title>
        <authorList>
            <consortium name="US DOE Joint Genome Institute (JGI-PGF)"/>
            <person name="Walter F."/>
            <person name="Albersmeier A."/>
            <person name="Kalinowski J."/>
            <person name="Ruckert C."/>
        </authorList>
    </citation>
    <scope>NUCLEOTIDE SEQUENCE</scope>
    <source>
        <strain evidence="2">JCM 4646</strain>
    </source>
</reference>
<feature type="transmembrane region" description="Helical" evidence="1">
    <location>
        <begin position="169"/>
        <end position="192"/>
    </location>
</feature>
<protein>
    <recommendedName>
        <fullName evidence="4">DUF3159 domain-containing protein</fullName>
    </recommendedName>
</protein>
<feature type="transmembrane region" description="Helical" evidence="1">
    <location>
        <begin position="77"/>
        <end position="97"/>
    </location>
</feature>
<reference evidence="2" key="2">
    <citation type="submission" date="2020-09" db="EMBL/GenBank/DDBJ databases">
        <authorList>
            <person name="Sun Q."/>
            <person name="Ohkuma M."/>
        </authorList>
    </citation>
    <scope>NUCLEOTIDE SEQUENCE</scope>
    <source>
        <strain evidence="2">JCM 4646</strain>
    </source>
</reference>
<dbReference type="GeneID" id="95353382"/>
<comment type="caution">
    <text evidence="2">The sequence shown here is derived from an EMBL/GenBank/DDBJ whole genome shotgun (WGS) entry which is preliminary data.</text>
</comment>
<dbReference type="NCBIfam" id="NF041646">
    <property type="entry name" value="VC0807_fam"/>
    <property type="match status" value="1"/>
</dbReference>
<dbReference type="AlphaFoldDB" id="A0A919FPJ4"/>
<keyword evidence="1" id="KW-0812">Transmembrane</keyword>
<dbReference type="Proteomes" id="UP000617734">
    <property type="component" value="Unassembled WGS sequence"/>
</dbReference>
<organism evidence="2 3">
    <name type="scientific">Kitasatospora indigofera</name>
    <dbReference type="NCBI Taxonomy" id="67307"/>
    <lineage>
        <taxon>Bacteria</taxon>
        <taxon>Bacillati</taxon>
        <taxon>Actinomycetota</taxon>
        <taxon>Actinomycetes</taxon>
        <taxon>Kitasatosporales</taxon>
        <taxon>Streptomycetaceae</taxon>
        <taxon>Kitasatospora</taxon>
    </lineage>
</organism>
<keyword evidence="1" id="KW-0472">Membrane</keyword>
<evidence type="ECO:0000256" key="1">
    <source>
        <dbReference type="SAM" id="Phobius"/>
    </source>
</evidence>
<dbReference type="EMBL" id="BNBO01000013">
    <property type="protein sequence ID" value="GHH70041.1"/>
    <property type="molecule type" value="Genomic_DNA"/>
</dbReference>
<sequence length="240" mass="24401">MSQILTSTGTTTATTPRAATASTRSAFAPLAIDVLAPLGGYVLLHSALGLGQVAALGLAGLIPAVRTVLGLLRERRLNTCAALMLAVNLLGLVLAGVTGDARLMIAKDGLLSGAVGLAVLASVAAGRPLMSGVLMPFLTKGDRLRTAAWQRLADGRAAGSRAFRRHERAFSAIWGLALSGECAARVTGAFTLPVSTMAWLSTVFLVAAILVAAVLGRAAADPMEKLVRAEAAALPEPAAA</sequence>